<organism evidence="3 4">
    <name type="scientific">Lactuca saligna</name>
    <name type="common">Willowleaf lettuce</name>
    <dbReference type="NCBI Taxonomy" id="75948"/>
    <lineage>
        <taxon>Eukaryota</taxon>
        <taxon>Viridiplantae</taxon>
        <taxon>Streptophyta</taxon>
        <taxon>Embryophyta</taxon>
        <taxon>Tracheophyta</taxon>
        <taxon>Spermatophyta</taxon>
        <taxon>Magnoliopsida</taxon>
        <taxon>eudicotyledons</taxon>
        <taxon>Gunneridae</taxon>
        <taxon>Pentapetalae</taxon>
        <taxon>asterids</taxon>
        <taxon>campanulids</taxon>
        <taxon>Asterales</taxon>
        <taxon>Asteraceae</taxon>
        <taxon>Cichorioideae</taxon>
        <taxon>Cichorieae</taxon>
        <taxon>Lactucinae</taxon>
        <taxon>Lactuca</taxon>
    </lineage>
</organism>
<reference evidence="3" key="1">
    <citation type="submission" date="2023-04" db="EMBL/GenBank/DDBJ databases">
        <authorList>
            <person name="Vijverberg K."/>
            <person name="Xiong W."/>
            <person name="Schranz E."/>
        </authorList>
    </citation>
    <scope>NUCLEOTIDE SEQUENCE</scope>
</reference>
<name>A0AA35YFI7_LACSI</name>
<dbReference type="GO" id="GO:0046983">
    <property type="term" value="F:protein dimerization activity"/>
    <property type="evidence" value="ECO:0007669"/>
    <property type="project" value="InterPro"/>
</dbReference>
<dbReference type="PANTHER" id="PTHR32166">
    <property type="entry name" value="OSJNBA0013A04.12 PROTEIN"/>
    <property type="match status" value="1"/>
</dbReference>
<evidence type="ECO:0000313" key="4">
    <source>
        <dbReference type="Proteomes" id="UP001177003"/>
    </source>
</evidence>
<evidence type="ECO:0000259" key="2">
    <source>
        <dbReference type="Pfam" id="PF05699"/>
    </source>
</evidence>
<dbReference type="Proteomes" id="UP001177003">
    <property type="component" value="Chromosome 2"/>
</dbReference>
<gene>
    <name evidence="3" type="ORF">LSALG_LOCUS13156</name>
</gene>
<keyword evidence="4" id="KW-1185">Reference proteome</keyword>
<feature type="domain" description="DUF659" evidence="1">
    <location>
        <begin position="43"/>
        <end position="184"/>
    </location>
</feature>
<dbReference type="SUPFAM" id="SSF53098">
    <property type="entry name" value="Ribonuclease H-like"/>
    <property type="match status" value="1"/>
</dbReference>
<dbReference type="AlphaFoldDB" id="A0AA35YFI7"/>
<protein>
    <recommendedName>
        <fullName evidence="5">DUF659 domain-containing protein</fullName>
    </recommendedName>
</protein>
<dbReference type="InterPro" id="IPR008906">
    <property type="entry name" value="HATC_C_dom"/>
</dbReference>
<dbReference type="PANTHER" id="PTHR32166:SF74">
    <property type="entry name" value="OS05G0256350 PROTEIN"/>
    <property type="match status" value="1"/>
</dbReference>
<dbReference type="InterPro" id="IPR012337">
    <property type="entry name" value="RNaseH-like_sf"/>
</dbReference>
<proteinExistence type="predicted"/>
<dbReference type="EMBL" id="OX465078">
    <property type="protein sequence ID" value="CAI9272984.1"/>
    <property type="molecule type" value="Genomic_DNA"/>
</dbReference>
<accession>A0AA35YFI7</accession>
<evidence type="ECO:0000313" key="3">
    <source>
        <dbReference type="EMBL" id="CAI9272984.1"/>
    </source>
</evidence>
<evidence type="ECO:0000259" key="1">
    <source>
        <dbReference type="Pfam" id="PF04937"/>
    </source>
</evidence>
<dbReference type="Pfam" id="PF04937">
    <property type="entry name" value="DUF659"/>
    <property type="match status" value="1"/>
</dbReference>
<sequence>MNAWDKIATWAYSVGLPFNAVGEKGFQDMINSIVEYGIGMPAPSYHNIRVTLMKKHLEDTQKFVDSFRPHWEEYRYSIMSDFWTDSKGRCLINFLVNCPLGTVFLKSIDASDHVKNAQLIVEMINEVIKDVREENIVQFITNNGSNFKATGKILEEKHPKLFWTPCATHCVNLMIGDIAPLVDVVRLVDTEEKPCMGYVYDAVDRAKEQIKKNMTDTPNERMITRLWAMIQARWSDQLHHLLHADRLVPDNDDNDKLRQELNLCIDSVGQFGSPAVIRARTKVAPYIWWRTYGIYTPLLQNFAITVLSHTCSASACERNWSAFDNLHSKKINCLLQQKLNDLVFIQYNIRLQRHYNSLKSNRSLDPILLRDVEENDDWVIPTEVELQEFVDGRDGLLWSATQEAMGRNEEVGVTTRRKRERYRDDVDDDIRIEVNDLDEQLDALVDVDSEEDFMAYD</sequence>
<dbReference type="InterPro" id="IPR007021">
    <property type="entry name" value="DUF659"/>
</dbReference>
<dbReference type="Pfam" id="PF05699">
    <property type="entry name" value="Dimer_Tnp_hAT"/>
    <property type="match status" value="1"/>
</dbReference>
<feature type="domain" description="HAT C-terminal dimerisation" evidence="2">
    <location>
        <begin position="282"/>
        <end position="349"/>
    </location>
</feature>
<evidence type="ECO:0008006" key="5">
    <source>
        <dbReference type="Google" id="ProtNLM"/>
    </source>
</evidence>